<keyword evidence="1" id="KW-1133">Transmembrane helix</keyword>
<feature type="transmembrane region" description="Helical" evidence="1">
    <location>
        <begin position="33"/>
        <end position="50"/>
    </location>
</feature>
<protein>
    <submittedName>
        <fullName evidence="2">Uncharacterized protein</fullName>
    </submittedName>
</protein>
<dbReference type="Proteomes" id="UP000176445">
    <property type="component" value="Unassembled WGS sequence"/>
</dbReference>
<sequence length="121" mass="13535">MKYGALLGWGICIYAVMMLAWSGLVIYGLAGTLVARILVLCVLIIVTTIAARSLRYHSWKDILPYSIAWALMMGLLDAVYTVPYSNWTIYADWNLWVGYSLVAIVPLLTPFLRPLPTGHQT</sequence>
<feature type="transmembrane region" description="Helical" evidence="1">
    <location>
        <begin position="93"/>
        <end position="112"/>
    </location>
</feature>
<evidence type="ECO:0000256" key="1">
    <source>
        <dbReference type="SAM" id="Phobius"/>
    </source>
</evidence>
<feature type="transmembrane region" description="Helical" evidence="1">
    <location>
        <begin position="7"/>
        <end position="27"/>
    </location>
</feature>
<dbReference type="AlphaFoldDB" id="A0A1F6CLG6"/>
<keyword evidence="1" id="KW-0472">Membrane</keyword>
<accession>A0A1F6CLG6</accession>
<comment type="caution">
    <text evidence="2">The sequence shown here is derived from an EMBL/GenBank/DDBJ whole genome shotgun (WGS) entry which is preliminary data.</text>
</comment>
<gene>
    <name evidence="2" type="ORF">A2704_06050</name>
</gene>
<organism evidence="2 3">
    <name type="scientific">Candidatus Kaiserbacteria bacterium RIFCSPHIGHO2_01_FULL_54_36b</name>
    <dbReference type="NCBI Taxonomy" id="1798483"/>
    <lineage>
        <taxon>Bacteria</taxon>
        <taxon>Candidatus Kaiseribacteriota</taxon>
    </lineage>
</organism>
<keyword evidence="1" id="KW-0812">Transmembrane</keyword>
<dbReference type="EMBL" id="MFKW01000057">
    <property type="protein sequence ID" value="OGG50083.1"/>
    <property type="molecule type" value="Genomic_DNA"/>
</dbReference>
<evidence type="ECO:0000313" key="2">
    <source>
        <dbReference type="EMBL" id="OGG50083.1"/>
    </source>
</evidence>
<reference evidence="2 3" key="1">
    <citation type="journal article" date="2016" name="Nat. Commun.">
        <title>Thousands of microbial genomes shed light on interconnected biogeochemical processes in an aquifer system.</title>
        <authorList>
            <person name="Anantharaman K."/>
            <person name="Brown C.T."/>
            <person name="Hug L.A."/>
            <person name="Sharon I."/>
            <person name="Castelle C.J."/>
            <person name="Probst A.J."/>
            <person name="Thomas B.C."/>
            <person name="Singh A."/>
            <person name="Wilkins M.J."/>
            <person name="Karaoz U."/>
            <person name="Brodie E.L."/>
            <person name="Williams K.H."/>
            <person name="Hubbard S.S."/>
            <person name="Banfield J.F."/>
        </authorList>
    </citation>
    <scope>NUCLEOTIDE SEQUENCE [LARGE SCALE GENOMIC DNA]</scope>
</reference>
<feature type="transmembrane region" description="Helical" evidence="1">
    <location>
        <begin position="62"/>
        <end position="81"/>
    </location>
</feature>
<name>A0A1F6CLG6_9BACT</name>
<evidence type="ECO:0000313" key="3">
    <source>
        <dbReference type="Proteomes" id="UP000176445"/>
    </source>
</evidence>
<proteinExistence type="predicted"/>